<dbReference type="AlphaFoldDB" id="A0A392S9Z2"/>
<evidence type="ECO:0000313" key="1">
    <source>
        <dbReference type="EMBL" id="MCI45499.1"/>
    </source>
</evidence>
<dbReference type="Proteomes" id="UP000265520">
    <property type="component" value="Unassembled WGS sequence"/>
</dbReference>
<proteinExistence type="predicted"/>
<accession>A0A392S9Z2</accession>
<protein>
    <submittedName>
        <fullName evidence="1">Uncharacterized protein</fullName>
    </submittedName>
</protein>
<comment type="caution">
    <text evidence="1">The sequence shown here is derived from an EMBL/GenBank/DDBJ whole genome shotgun (WGS) entry which is preliminary data.</text>
</comment>
<evidence type="ECO:0000313" key="2">
    <source>
        <dbReference type="Proteomes" id="UP000265520"/>
    </source>
</evidence>
<sequence>LEGEGNHSKCLEMLSKRLTRRGVVVKLSSSGREDPIASWGSAGRVLRQWRSVV</sequence>
<feature type="non-terminal residue" evidence="1">
    <location>
        <position position="1"/>
    </location>
</feature>
<name>A0A392S9Z2_9FABA</name>
<keyword evidence="2" id="KW-1185">Reference proteome</keyword>
<reference evidence="1 2" key="1">
    <citation type="journal article" date="2018" name="Front. Plant Sci.">
        <title>Red Clover (Trifolium pratense) and Zigzag Clover (T. medium) - A Picture of Genomic Similarities and Differences.</title>
        <authorList>
            <person name="Dluhosova J."/>
            <person name="Istvanek J."/>
            <person name="Nedelnik J."/>
            <person name="Repkova J."/>
        </authorList>
    </citation>
    <scope>NUCLEOTIDE SEQUENCE [LARGE SCALE GENOMIC DNA]</scope>
    <source>
        <strain evidence="2">cv. 10/8</strain>
        <tissue evidence="1">Leaf</tissue>
    </source>
</reference>
<organism evidence="1 2">
    <name type="scientific">Trifolium medium</name>
    <dbReference type="NCBI Taxonomy" id="97028"/>
    <lineage>
        <taxon>Eukaryota</taxon>
        <taxon>Viridiplantae</taxon>
        <taxon>Streptophyta</taxon>
        <taxon>Embryophyta</taxon>
        <taxon>Tracheophyta</taxon>
        <taxon>Spermatophyta</taxon>
        <taxon>Magnoliopsida</taxon>
        <taxon>eudicotyledons</taxon>
        <taxon>Gunneridae</taxon>
        <taxon>Pentapetalae</taxon>
        <taxon>rosids</taxon>
        <taxon>fabids</taxon>
        <taxon>Fabales</taxon>
        <taxon>Fabaceae</taxon>
        <taxon>Papilionoideae</taxon>
        <taxon>50 kb inversion clade</taxon>
        <taxon>NPAAA clade</taxon>
        <taxon>Hologalegina</taxon>
        <taxon>IRL clade</taxon>
        <taxon>Trifolieae</taxon>
        <taxon>Trifolium</taxon>
    </lineage>
</organism>
<dbReference type="EMBL" id="LXQA010345019">
    <property type="protein sequence ID" value="MCI45499.1"/>
    <property type="molecule type" value="Genomic_DNA"/>
</dbReference>